<evidence type="ECO:0000259" key="2">
    <source>
        <dbReference type="Pfam" id="PF12172"/>
    </source>
</evidence>
<dbReference type="AlphaFoldDB" id="A0ABD6A503"/>
<dbReference type="InterPro" id="IPR052513">
    <property type="entry name" value="Thioester_dehydratase-like"/>
</dbReference>
<dbReference type="InterPro" id="IPR012340">
    <property type="entry name" value="NA-bd_OB-fold"/>
</dbReference>
<dbReference type="Gene3D" id="6.10.30.10">
    <property type="match status" value="1"/>
</dbReference>
<reference evidence="3 4" key="1">
    <citation type="journal article" date="2019" name="Int. J. Syst. Evol. Microbiol.">
        <title>The Global Catalogue of Microorganisms (GCM) 10K type strain sequencing project: providing services to taxonomists for standard genome sequencing and annotation.</title>
        <authorList>
            <consortium name="The Broad Institute Genomics Platform"/>
            <consortium name="The Broad Institute Genome Sequencing Center for Infectious Disease"/>
            <person name="Wu L."/>
            <person name="Ma J."/>
        </authorList>
    </citation>
    <scope>NUCLEOTIDE SEQUENCE [LARGE SCALE GENOMIC DNA]</scope>
    <source>
        <strain evidence="3 4">PSR21</strain>
    </source>
</reference>
<sequence length="119" mass="12441">MSLAHGEWAAALREGDLLGVECADCGTTYGTPFSVCNACGGRDLEAVDLPEEGEVYTETTVTVPPVGFEGPYRVGIVQVGPARVTARIEGEAAIGDRVVFDGAMEADDGHPAPIFRAED</sequence>
<dbReference type="SUPFAM" id="SSF50249">
    <property type="entry name" value="Nucleic acid-binding proteins"/>
    <property type="match status" value="1"/>
</dbReference>
<proteinExistence type="predicted"/>
<organism evidence="3 4">
    <name type="scientific">Halomarina halobia</name>
    <dbReference type="NCBI Taxonomy" id="3033386"/>
    <lineage>
        <taxon>Archaea</taxon>
        <taxon>Methanobacteriati</taxon>
        <taxon>Methanobacteriota</taxon>
        <taxon>Stenosarchaea group</taxon>
        <taxon>Halobacteria</taxon>
        <taxon>Halobacteriales</taxon>
        <taxon>Natronomonadaceae</taxon>
        <taxon>Halomarina</taxon>
    </lineage>
</organism>
<dbReference type="RefSeq" id="WP_276304613.1">
    <property type="nucleotide sequence ID" value="NZ_CP119992.1"/>
</dbReference>
<evidence type="ECO:0000259" key="1">
    <source>
        <dbReference type="Pfam" id="PF01796"/>
    </source>
</evidence>
<dbReference type="GeneID" id="79314166"/>
<evidence type="ECO:0000313" key="4">
    <source>
        <dbReference type="Proteomes" id="UP001596547"/>
    </source>
</evidence>
<name>A0ABD6A503_9EURY</name>
<dbReference type="PANTHER" id="PTHR34075">
    <property type="entry name" value="BLR3430 PROTEIN"/>
    <property type="match status" value="1"/>
</dbReference>
<evidence type="ECO:0000313" key="3">
    <source>
        <dbReference type="EMBL" id="MFC7315207.1"/>
    </source>
</evidence>
<feature type="domain" description="ChsH2 rubredoxin-like zinc ribbon" evidence="2">
    <location>
        <begin position="10"/>
        <end position="45"/>
    </location>
</feature>
<protein>
    <submittedName>
        <fullName evidence="3">Zn-ribbon domain-containing OB-fold protein</fullName>
    </submittedName>
</protein>
<dbReference type="InterPro" id="IPR002878">
    <property type="entry name" value="ChsH2_C"/>
</dbReference>
<dbReference type="Pfam" id="PF12172">
    <property type="entry name" value="zf-ChsH2"/>
    <property type="match status" value="1"/>
</dbReference>
<dbReference type="InterPro" id="IPR022002">
    <property type="entry name" value="ChsH2_Znr"/>
</dbReference>
<feature type="domain" description="ChsH2 C-terminal OB-fold" evidence="1">
    <location>
        <begin position="47"/>
        <end position="98"/>
    </location>
</feature>
<accession>A0ABD6A503</accession>
<gene>
    <name evidence="3" type="ORF">ACFQPE_00140</name>
</gene>
<dbReference type="Proteomes" id="UP001596547">
    <property type="component" value="Unassembled WGS sequence"/>
</dbReference>
<dbReference type="PANTHER" id="PTHR34075:SF5">
    <property type="entry name" value="BLR3430 PROTEIN"/>
    <property type="match status" value="1"/>
</dbReference>
<comment type="caution">
    <text evidence="3">The sequence shown here is derived from an EMBL/GenBank/DDBJ whole genome shotgun (WGS) entry which is preliminary data.</text>
</comment>
<dbReference type="Pfam" id="PF01796">
    <property type="entry name" value="OB_ChsH2_C"/>
    <property type="match status" value="1"/>
</dbReference>
<dbReference type="EMBL" id="JBHTBF010000001">
    <property type="protein sequence ID" value="MFC7315207.1"/>
    <property type="molecule type" value="Genomic_DNA"/>
</dbReference>
<keyword evidence="4" id="KW-1185">Reference proteome</keyword>